<dbReference type="RefSeq" id="WP_168005101.1">
    <property type="nucleotide sequence ID" value="NZ_JAATHJ010000004.1"/>
</dbReference>
<evidence type="ECO:0000259" key="4">
    <source>
        <dbReference type="PROSITE" id="PS51186"/>
    </source>
</evidence>
<evidence type="ECO:0000313" key="5">
    <source>
        <dbReference type="EMBL" id="NJP36813.1"/>
    </source>
</evidence>
<dbReference type="PROSITE" id="PS51186">
    <property type="entry name" value="GNAT"/>
    <property type="match status" value="1"/>
</dbReference>
<dbReference type="GO" id="GO:0008999">
    <property type="term" value="F:protein-N-terminal-alanine acetyltransferase activity"/>
    <property type="evidence" value="ECO:0007669"/>
    <property type="project" value="TreeGrafter"/>
</dbReference>
<keyword evidence="1" id="KW-0808">Transferase</keyword>
<dbReference type="SUPFAM" id="SSF55729">
    <property type="entry name" value="Acyl-CoA N-acyltransferases (Nat)"/>
    <property type="match status" value="1"/>
</dbReference>
<dbReference type="InterPro" id="IPR016181">
    <property type="entry name" value="Acyl_CoA_acyltransferase"/>
</dbReference>
<dbReference type="InterPro" id="IPR051531">
    <property type="entry name" value="N-acetyltransferase"/>
</dbReference>
<dbReference type="PANTHER" id="PTHR43792:SF8">
    <property type="entry name" value="[RIBOSOMAL PROTEIN US5]-ALANINE N-ACETYLTRANSFERASE"/>
    <property type="match status" value="1"/>
</dbReference>
<evidence type="ECO:0000256" key="2">
    <source>
        <dbReference type="ARBA" id="ARBA00023315"/>
    </source>
</evidence>
<evidence type="ECO:0000313" key="6">
    <source>
        <dbReference type="Proteomes" id="UP000752012"/>
    </source>
</evidence>
<name>A0A969PRU4_9BACI</name>
<dbReference type="EMBL" id="JAATHJ010000004">
    <property type="protein sequence ID" value="NJP36813.1"/>
    <property type="molecule type" value="Genomic_DNA"/>
</dbReference>
<dbReference type="AlphaFoldDB" id="A0A969PRU4"/>
<gene>
    <name evidence="5" type="ORF">HCN83_04355</name>
</gene>
<keyword evidence="6" id="KW-1185">Reference proteome</keyword>
<dbReference type="InterPro" id="IPR000182">
    <property type="entry name" value="GNAT_dom"/>
</dbReference>
<dbReference type="Gene3D" id="3.40.630.30">
    <property type="match status" value="1"/>
</dbReference>
<keyword evidence="2" id="KW-0012">Acyltransferase</keyword>
<accession>A0A969PRU4</accession>
<comment type="caution">
    <text evidence="5">The sequence shown here is derived from an EMBL/GenBank/DDBJ whole genome shotgun (WGS) entry which is preliminary data.</text>
</comment>
<organism evidence="5 6">
    <name type="scientific">Alkalicoccus luteus</name>
    <dbReference type="NCBI Taxonomy" id="1237094"/>
    <lineage>
        <taxon>Bacteria</taxon>
        <taxon>Bacillati</taxon>
        <taxon>Bacillota</taxon>
        <taxon>Bacilli</taxon>
        <taxon>Bacillales</taxon>
        <taxon>Bacillaceae</taxon>
        <taxon>Alkalicoccus</taxon>
    </lineage>
</organism>
<protein>
    <submittedName>
        <fullName evidence="5">GNAT family N-acetyltransferase</fullName>
    </submittedName>
</protein>
<comment type="similarity">
    <text evidence="3">Belongs to the acetyltransferase family. RimJ subfamily.</text>
</comment>
<dbReference type="GO" id="GO:0005737">
    <property type="term" value="C:cytoplasm"/>
    <property type="evidence" value="ECO:0007669"/>
    <property type="project" value="TreeGrafter"/>
</dbReference>
<proteinExistence type="inferred from homology"/>
<reference evidence="5 6" key="1">
    <citation type="submission" date="2020-03" db="EMBL/GenBank/DDBJ databases">
        <title>Assessment of the enzymatic potential of alkaline-tolerant lipase obtained from Bacillus luteus H11 (technogenic soil) for the bioremediation of saline soils contaminated with petroleum substances.</title>
        <authorList>
            <person name="Kalwasinska A."/>
        </authorList>
    </citation>
    <scope>NUCLEOTIDE SEQUENCE [LARGE SCALE GENOMIC DNA]</scope>
    <source>
        <strain evidence="5 6">H11</strain>
    </source>
</reference>
<sequence length="173" mass="19584">MTRQLKLLHADAETALYEFERKNRDYFEAFIPSRGDDFYQPDVFTKRLGQLLAEQEQGEDRYYLYYDDQTLIGRMNLTNITAEGQAEAGYRIGAEAAGNGAATAGLALLLLEAEQAGLTTITARATATNPASVKVLERNGFIQYDTESLVWNGMKDKLHHYKRHLNMKRPSRS</sequence>
<evidence type="ECO:0000256" key="1">
    <source>
        <dbReference type="ARBA" id="ARBA00022679"/>
    </source>
</evidence>
<dbReference type="Proteomes" id="UP000752012">
    <property type="component" value="Unassembled WGS sequence"/>
</dbReference>
<dbReference type="PANTHER" id="PTHR43792">
    <property type="entry name" value="GNAT FAMILY, PUTATIVE (AFU_ORTHOLOGUE AFUA_3G00765)-RELATED-RELATED"/>
    <property type="match status" value="1"/>
</dbReference>
<dbReference type="Pfam" id="PF13302">
    <property type="entry name" value="Acetyltransf_3"/>
    <property type="match status" value="1"/>
</dbReference>
<evidence type="ECO:0000256" key="3">
    <source>
        <dbReference type="ARBA" id="ARBA00038502"/>
    </source>
</evidence>
<feature type="domain" description="N-acetyltransferase" evidence="4">
    <location>
        <begin position="17"/>
        <end position="172"/>
    </location>
</feature>